<name>A0A2N3XWZ2_SACSN</name>
<protein>
    <submittedName>
        <fullName evidence="2">Uncharacterized protein</fullName>
    </submittedName>
</protein>
<comment type="caution">
    <text evidence="2">The sequence shown here is derived from an EMBL/GenBank/DDBJ whole genome shotgun (WGS) entry which is preliminary data.</text>
</comment>
<reference evidence="2" key="1">
    <citation type="submission" date="2017-12" db="EMBL/GenBank/DDBJ databases">
        <title>Sequencing the genomes of 1000 Actinobacteria strains.</title>
        <authorList>
            <person name="Klenk H.-P."/>
        </authorList>
    </citation>
    <scope>NUCLEOTIDE SEQUENCE [LARGE SCALE GENOMIC DNA]</scope>
    <source>
        <strain evidence="2">DSM 44228</strain>
    </source>
</reference>
<dbReference type="RefSeq" id="WP_010695241.1">
    <property type="nucleotide sequence ID" value="NZ_CP061007.1"/>
</dbReference>
<organism evidence="2 3">
    <name type="scientific">Saccharopolyspora spinosa</name>
    <dbReference type="NCBI Taxonomy" id="60894"/>
    <lineage>
        <taxon>Bacteria</taxon>
        <taxon>Bacillati</taxon>
        <taxon>Actinomycetota</taxon>
        <taxon>Actinomycetes</taxon>
        <taxon>Pseudonocardiales</taxon>
        <taxon>Pseudonocardiaceae</taxon>
        <taxon>Saccharopolyspora</taxon>
    </lineage>
</organism>
<keyword evidence="1" id="KW-0812">Transmembrane</keyword>
<gene>
    <name evidence="2" type="ORF">A8926_2882</name>
</gene>
<evidence type="ECO:0000313" key="3">
    <source>
        <dbReference type="Proteomes" id="UP000233786"/>
    </source>
</evidence>
<keyword evidence="1" id="KW-0472">Membrane</keyword>
<evidence type="ECO:0000313" key="2">
    <source>
        <dbReference type="EMBL" id="PKW15193.1"/>
    </source>
</evidence>
<keyword evidence="3" id="KW-1185">Reference proteome</keyword>
<sequence>MWRIARKRTRRPYPGGVLLLLADPTGLSSPLGQAVIGAGFLVVIALAVRFFWEHRNRR</sequence>
<proteinExistence type="predicted"/>
<dbReference type="AlphaFoldDB" id="A0A2N3XWZ2"/>
<feature type="transmembrane region" description="Helical" evidence="1">
    <location>
        <begin position="34"/>
        <end position="52"/>
    </location>
</feature>
<dbReference type="Proteomes" id="UP000233786">
    <property type="component" value="Unassembled WGS sequence"/>
</dbReference>
<dbReference type="EMBL" id="PJNB01000001">
    <property type="protein sequence ID" value="PKW15193.1"/>
    <property type="molecule type" value="Genomic_DNA"/>
</dbReference>
<accession>A0A2N3XWZ2</accession>
<keyword evidence="1" id="KW-1133">Transmembrane helix</keyword>
<evidence type="ECO:0000256" key="1">
    <source>
        <dbReference type="SAM" id="Phobius"/>
    </source>
</evidence>